<sequence length="55" mass="5958">ASGLQKGDLIIGINNMPIGSLGDLRKTIDAKPPVLALNIKRGNEEIYLLLRNSSR</sequence>
<comment type="caution">
    <text evidence="2">The sequence shown here is derived from an EMBL/GenBank/DDBJ whole genome shotgun (WGS) entry which is preliminary data.</text>
</comment>
<name>A0AAW9ECI9_KLEAE</name>
<evidence type="ECO:0000313" key="2">
    <source>
        <dbReference type="EMBL" id="MDX7017918.1"/>
    </source>
</evidence>
<feature type="non-terminal residue" evidence="2">
    <location>
        <position position="1"/>
    </location>
</feature>
<organism evidence="2 3">
    <name type="scientific">Klebsiella aerogenes</name>
    <name type="common">Enterobacter aerogenes</name>
    <dbReference type="NCBI Taxonomy" id="548"/>
    <lineage>
        <taxon>Bacteria</taxon>
        <taxon>Pseudomonadati</taxon>
        <taxon>Pseudomonadota</taxon>
        <taxon>Gammaproteobacteria</taxon>
        <taxon>Enterobacterales</taxon>
        <taxon>Enterobacteriaceae</taxon>
        <taxon>Klebsiella/Raoultella group</taxon>
        <taxon>Klebsiella</taxon>
    </lineage>
</organism>
<protein>
    <submittedName>
        <fullName evidence="2">PDZ domain-containing protein</fullName>
    </submittedName>
</protein>
<dbReference type="Gene3D" id="2.30.42.10">
    <property type="match status" value="1"/>
</dbReference>
<feature type="domain" description="PDZ" evidence="1">
    <location>
        <begin position="2"/>
        <end position="39"/>
    </location>
</feature>
<dbReference type="Pfam" id="PF00595">
    <property type="entry name" value="PDZ"/>
    <property type="match status" value="1"/>
</dbReference>
<gene>
    <name evidence="2" type="ORF">SJ059_26150</name>
</gene>
<dbReference type="InterPro" id="IPR036034">
    <property type="entry name" value="PDZ_sf"/>
</dbReference>
<evidence type="ECO:0000313" key="3">
    <source>
        <dbReference type="Proteomes" id="UP001279012"/>
    </source>
</evidence>
<dbReference type="EMBL" id="JAWZZT010000329">
    <property type="protein sequence ID" value="MDX7017918.1"/>
    <property type="molecule type" value="Genomic_DNA"/>
</dbReference>
<dbReference type="AlphaFoldDB" id="A0AAW9ECI9"/>
<evidence type="ECO:0000259" key="1">
    <source>
        <dbReference type="Pfam" id="PF00595"/>
    </source>
</evidence>
<dbReference type="InterPro" id="IPR001478">
    <property type="entry name" value="PDZ"/>
</dbReference>
<reference evidence="2" key="1">
    <citation type="submission" date="2023-11" db="EMBL/GenBank/DDBJ databases">
        <title>Detection of rare carbapenemases in Enterobacterales - comparison of two colorimetric and two CIM-based carbapenemase assays.</title>
        <authorList>
            <person name="Schaffarczyk L."/>
            <person name="Noster J."/>
            <person name="Stelzer Y."/>
            <person name="Sattler J."/>
            <person name="Gatermann S."/>
            <person name="Hamprecht A."/>
        </authorList>
    </citation>
    <scope>NUCLEOTIDE SEQUENCE</scope>
    <source>
        <strain evidence="2">CIM-Cont-037</strain>
    </source>
</reference>
<accession>A0AAW9ECI9</accession>
<proteinExistence type="predicted"/>
<dbReference type="Proteomes" id="UP001279012">
    <property type="component" value="Unassembled WGS sequence"/>
</dbReference>
<dbReference type="SUPFAM" id="SSF50156">
    <property type="entry name" value="PDZ domain-like"/>
    <property type="match status" value="1"/>
</dbReference>